<dbReference type="RefSeq" id="WP_175617052.1">
    <property type="nucleotide sequence ID" value="NZ_FTOA01000004.1"/>
</dbReference>
<dbReference type="InterPro" id="IPR029016">
    <property type="entry name" value="GAF-like_dom_sf"/>
</dbReference>
<evidence type="ECO:0000256" key="2">
    <source>
        <dbReference type="ARBA" id="ARBA00034247"/>
    </source>
</evidence>
<dbReference type="GO" id="GO:0052621">
    <property type="term" value="F:diguanylate cyclase activity"/>
    <property type="evidence" value="ECO:0007669"/>
    <property type="project" value="UniProtKB-EC"/>
</dbReference>
<proteinExistence type="predicted"/>
<dbReference type="GO" id="GO:1902201">
    <property type="term" value="P:negative regulation of bacterial-type flagellum-dependent cell motility"/>
    <property type="evidence" value="ECO:0007669"/>
    <property type="project" value="TreeGrafter"/>
</dbReference>
<evidence type="ECO:0000313" key="5">
    <source>
        <dbReference type="Proteomes" id="UP000185678"/>
    </source>
</evidence>
<dbReference type="SMART" id="SM00267">
    <property type="entry name" value="GGDEF"/>
    <property type="match status" value="1"/>
</dbReference>
<dbReference type="NCBIfam" id="TIGR00254">
    <property type="entry name" value="GGDEF"/>
    <property type="match status" value="1"/>
</dbReference>
<feature type="domain" description="GGDEF" evidence="3">
    <location>
        <begin position="211"/>
        <end position="346"/>
    </location>
</feature>
<evidence type="ECO:0000259" key="3">
    <source>
        <dbReference type="PROSITE" id="PS50887"/>
    </source>
</evidence>
<accession>A0A1N7MCA8</accession>
<dbReference type="InterPro" id="IPR003018">
    <property type="entry name" value="GAF"/>
</dbReference>
<dbReference type="InterPro" id="IPR043128">
    <property type="entry name" value="Rev_trsase/Diguanyl_cyclase"/>
</dbReference>
<dbReference type="PROSITE" id="PS50887">
    <property type="entry name" value="GGDEF"/>
    <property type="match status" value="1"/>
</dbReference>
<organism evidence="4 5">
    <name type="scientific">Insolitispirillum peregrinum</name>
    <dbReference type="NCBI Taxonomy" id="80876"/>
    <lineage>
        <taxon>Bacteria</taxon>
        <taxon>Pseudomonadati</taxon>
        <taxon>Pseudomonadota</taxon>
        <taxon>Alphaproteobacteria</taxon>
        <taxon>Rhodospirillales</taxon>
        <taxon>Novispirillaceae</taxon>
        <taxon>Insolitispirillum</taxon>
    </lineage>
</organism>
<evidence type="ECO:0000256" key="1">
    <source>
        <dbReference type="ARBA" id="ARBA00012528"/>
    </source>
</evidence>
<comment type="catalytic activity">
    <reaction evidence="2">
        <text>2 GTP = 3',3'-c-di-GMP + 2 diphosphate</text>
        <dbReference type="Rhea" id="RHEA:24898"/>
        <dbReference type="ChEBI" id="CHEBI:33019"/>
        <dbReference type="ChEBI" id="CHEBI:37565"/>
        <dbReference type="ChEBI" id="CHEBI:58805"/>
        <dbReference type="EC" id="2.7.7.65"/>
    </reaction>
</comment>
<dbReference type="Pfam" id="PF00990">
    <property type="entry name" value="GGDEF"/>
    <property type="match status" value="1"/>
</dbReference>
<dbReference type="CDD" id="cd01949">
    <property type="entry name" value="GGDEF"/>
    <property type="match status" value="1"/>
</dbReference>
<dbReference type="SMART" id="SM00065">
    <property type="entry name" value="GAF"/>
    <property type="match status" value="1"/>
</dbReference>
<dbReference type="EMBL" id="FTOA01000004">
    <property type="protein sequence ID" value="SIS83765.1"/>
    <property type="molecule type" value="Genomic_DNA"/>
</dbReference>
<dbReference type="GO" id="GO:0043709">
    <property type="term" value="P:cell adhesion involved in single-species biofilm formation"/>
    <property type="evidence" value="ECO:0007669"/>
    <property type="project" value="TreeGrafter"/>
</dbReference>
<reference evidence="4 5" key="1">
    <citation type="submission" date="2017-01" db="EMBL/GenBank/DDBJ databases">
        <authorList>
            <person name="Mah S.A."/>
            <person name="Swanson W.J."/>
            <person name="Moy G.W."/>
            <person name="Vacquier V.D."/>
        </authorList>
    </citation>
    <scope>NUCLEOTIDE SEQUENCE [LARGE SCALE GENOMIC DNA]</scope>
    <source>
        <strain evidence="4 5">DSM 11589</strain>
    </source>
</reference>
<dbReference type="SUPFAM" id="SSF55781">
    <property type="entry name" value="GAF domain-like"/>
    <property type="match status" value="1"/>
</dbReference>
<dbReference type="PANTHER" id="PTHR45138:SF9">
    <property type="entry name" value="DIGUANYLATE CYCLASE DGCM-RELATED"/>
    <property type="match status" value="1"/>
</dbReference>
<dbReference type="InterPro" id="IPR050469">
    <property type="entry name" value="Diguanylate_Cyclase"/>
</dbReference>
<dbReference type="Proteomes" id="UP000185678">
    <property type="component" value="Unassembled WGS sequence"/>
</dbReference>
<dbReference type="AlphaFoldDB" id="A0A1N7MCA8"/>
<dbReference type="PANTHER" id="PTHR45138">
    <property type="entry name" value="REGULATORY COMPONENTS OF SENSORY TRANSDUCTION SYSTEM"/>
    <property type="match status" value="1"/>
</dbReference>
<dbReference type="SUPFAM" id="SSF55073">
    <property type="entry name" value="Nucleotide cyclase"/>
    <property type="match status" value="1"/>
</dbReference>
<dbReference type="GO" id="GO:0005886">
    <property type="term" value="C:plasma membrane"/>
    <property type="evidence" value="ECO:0007669"/>
    <property type="project" value="TreeGrafter"/>
</dbReference>
<evidence type="ECO:0000313" key="4">
    <source>
        <dbReference type="EMBL" id="SIS83765.1"/>
    </source>
</evidence>
<sequence>MQSSERPLPNGMLAQMSSVVLTARTVEQLTRPLLELLELVTGLESTYLTHVDVAGGVQEILYARNSQQMEIPEGGIFPWEDTLCQRALQEKRFYTDEVNVCWGESDAARLLGIRTYLSAPVMLDGGEVFGTLCGASTRQQPVSEQGLQVLTLFAGLIAQHLQRERLVEQLQMANATLENYSFTDALTGLPNRRFILAELDRLFAQGQRHGQRVMVAFIDLDGFKKINDTYGHDAGDEFLQAIAQRLRQGVRQGDVAGRLGGDEFVVVGLVDGVEQTHEAITAATRARLAPLIQGDYALRHAAFHYPGGSFGILCVDPASCSAEQALVQADAAMYRDKQARRQVEMA</sequence>
<dbReference type="Gene3D" id="3.30.450.40">
    <property type="match status" value="1"/>
</dbReference>
<dbReference type="Pfam" id="PF13185">
    <property type="entry name" value="GAF_2"/>
    <property type="match status" value="1"/>
</dbReference>
<protein>
    <recommendedName>
        <fullName evidence="1">diguanylate cyclase</fullName>
        <ecNumber evidence="1">2.7.7.65</ecNumber>
    </recommendedName>
</protein>
<gene>
    <name evidence="4" type="ORF">SAMN05421779_10429</name>
</gene>
<dbReference type="STRING" id="80876.SAMN05421779_10429"/>
<dbReference type="InterPro" id="IPR029787">
    <property type="entry name" value="Nucleotide_cyclase"/>
</dbReference>
<dbReference type="Gene3D" id="3.30.70.270">
    <property type="match status" value="1"/>
</dbReference>
<name>A0A1N7MCA8_9PROT</name>
<dbReference type="EC" id="2.7.7.65" evidence="1"/>
<dbReference type="InterPro" id="IPR000160">
    <property type="entry name" value="GGDEF_dom"/>
</dbReference>
<keyword evidence="5" id="KW-1185">Reference proteome</keyword>